<organism evidence="4 5">
    <name type="scientific">Vanrija humicola</name>
    <name type="common">Yeast</name>
    <name type="synonym">Cryptococcus humicola</name>
    <dbReference type="NCBI Taxonomy" id="5417"/>
    <lineage>
        <taxon>Eukaryota</taxon>
        <taxon>Fungi</taxon>
        <taxon>Dikarya</taxon>
        <taxon>Basidiomycota</taxon>
        <taxon>Agaricomycotina</taxon>
        <taxon>Tremellomycetes</taxon>
        <taxon>Trichosporonales</taxon>
        <taxon>Trichosporonaceae</taxon>
        <taxon>Vanrija</taxon>
    </lineage>
</organism>
<reference evidence="4 5" key="1">
    <citation type="journal article" date="2019" name="PLoS Genet.">
        <title>Convergent evolution of linked mating-type loci in basidiomycete fungi.</title>
        <authorList>
            <person name="Sun S."/>
            <person name="Coelho M.A."/>
            <person name="Heitman J."/>
            <person name="Nowrousian M."/>
        </authorList>
    </citation>
    <scope>NUCLEOTIDE SEQUENCE [LARGE SCALE GENOMIC DNA]</scope>
    <source>
        <strain evidence="4 5">CBS 4282</strain>
    </source>
</reference>
<dbReference type="InterPro" id="IPR050523">
    <property type="entry name" value="AKR_Detox_Biosynth"/>
</dbReference>
<comment type="similarity">
    <text evidence="2">Belongs to the aldo/keto reductase family. Aldo/keto reductase 2 subfamily.</text>
</comment>
<evidence type="ECO:0000256" key="2">
    <source>
        <dbReference type="ARBA" id="ARBA00038157"/>
    </source>
</evidence>
<dbReference type="Proteomes" id="UP000473826">
    <property type="component" value="Unassembled WGS sequence"/>
</dbReference>
<evidence type="ECO:0000313" key="4">
    <source>
        <dbReference type="EMBL" id="TXT12807.1"/>
    </source>
</evidence>
<evidence type="ECO:0000256" key="1">
    <source>
        <dbReference type="ARBA" id="ARBA00022857"/>
    </source>
</evidence>
<dbReference type="PANTHER" id="PTHR43364:SF7">
    <property type="entry name" value="NADP-DEPENDENT OXIDOREDUCTASE DOMAIN-CONTAINING PROTEIN-RELATED"/>
    <property type="match status" value="1"/>
</dbReference>
<keyword evidence="1" id="KW-0521">NADP</keyword>
<dbReference type="AlphaFoldDB" id="A0A7D8V2C8"/>
<dbReference type="SUPFAM" id="SSF51430">
    <property type="entry name" value="NAD(P)-linked oxidoreductase"/>
    <property type="match status" value="1"/>
</dbReference>
<dbReference type="InterPro" id="IPR023210">
    <property type="entry name" value="NADP_OxRdtase_dom"/>
</dbReference>
<evidence type="ECO:0000313" key="5">
    <source>
        <dbReference type="Proteomes" id="UP000473826"/>
    </source>
</evidence>
<evidence type="ECO:0000259" key="3">
    <source>
        <dbReference type="Pfam" id="PF00248"/>
    </source>
</evidence>
<gene>
    <name evidence="4" type="ORF">VHUM_01208</name>
</gene>
<sequence length="362" mass="40093">MSLGSHSDQLGKVSKEQAFALLDAYYDAGGNYIDTANSYQGGESEAIIGEWLTARGNRDDLVIATKFTSNYKNGDAAHPIQVNRAGNSLKSIVLSLENSLRRLKTTYVDVLYLHWWDWTTPIEEVVQGLNNLVKAGKVLYLGISDTPAWVVAKANQYARDHGLAQFVIYQGKWSVLSRDLERDLLPLAIHDGLAIAAWGTVGQGRFQRRKDRGKSTDGRSALALSEKEVAASDALEAVADELGVQSVTAVALAYIFAKYPYVYPIVGGRKVEQLHENITALDIKLSQKQVRFLDAALPFDYGEPTASFGLDPHFLGFQQHFAVESAGIVDYVPLRQPADPSHLRTSDKEAKRVYFEDKDRAW</sequence>
<dbReference type="InterPro" id="IPR036812">
    <property type="entry name" value="NAD(P)_OxRdtase_dom_sf"/>
</dbReference>
<comment type="caution">
    <text evidence="4">The sequence shown here is derived from an EMBL/GenBank/DDBJ whole genome shotgun (WGS) entry which is preliminary data.</text>
</comment>
<proteinExistence type="inferred from homology"/>
<protein>
    <recommendedName>
        <fullName evidence="3">NADP-dependent oxidoreductase domain-containing protein</fullName>
    </recommendedName>
</protein>
<dbReference type="OrthoDB" id="48988at2759"/>
<keyword evidence="5" id="KW-1185">Reference proteome</keyword>
<dbReference type="EMBL" id="QKWK01000003">
    <property type="protein sequence ID" value="TXT12807.1"/>
    <property type="molecule type" value="Genomic_DNA"/>
</dbReference>
<dbReference type="Pfam" id="PF00248">
    <property type="entry name" value="Aldo_ket_red"/>
    <property type="match status" value="1"/>
</dbReference>
<dbReference type="PANTHER" id="PTHR43364">
    <property type="entry name" value="NADH-SPECIFIC METHYLGLYOXAL REDUCTASE-RELATED"/>
    <property type="match status" value="1"/>
</dbReference>
<feature type="domain" description="NADP-dependent oxidoreductase" evidence="3">
    <location>
        <begin position="3"/>
        <end position="296"/>
    </location>
</feature>
<accession>A0A7D8V2C8</accession>
<name>A0A7D8V2C8_VANHU</name>
<dbReference type="Gene3D" id="3.20.20.100">
    <property type="entry name" value="NADP-dependent oxidoreductase domain"/>
    <property type="match status" value="1"/>
</dbReference>